<organism evidence="2 3">
    <name type="scientific">Aldrovandia affinis</name>
    <dbReference type="NCBI Taxonomy" id="143900"/>
    <lineage>
        <taxon>Eukaryota</taxon>
        <taxon>Metazoa</taxon>
        <taxon>Chordata</taxon>
        <taxon>Craniata</taxon>
        <taxon>Vertebrata</taxon>
        <taxon>Euteleostomi</taxon>
        <taxon>Actinopterygii</taxon>
        <taxon>Neopterygii</taxon>
        <taxon>Teleostei</taxon>
        <taxon>Notacanthiformes</taxon>
        <taxon>Halosauridae</taxon>
        <taxon>Aldrovandia</taxon>
    </lineage>
</organism>
<proteinExistence type="predicted"/>
<dbReference type="AlphaFoldDB" id="A0AAD7W693"/>
<evidence type="ECO:0000256" key="1">
    <source>
        <dbReference type="SAM" id="MobiDB-lite"/>
    </source>
</evidence>
<accession>A0AAD7W693</accession>
<dbReference type="Proteomes" id="UP001221898">
    <property type="component" value="Unassembled WGS sequence"/>
</dbReference>
<evidence type="ECO:0000313" key="2">
    <source>
        <dbReference type="EMBL" id="KAJ8385811.1"/>
    </source>
</evidence>
<dbReference type="EMBL" id="JAINUG010000240">
    <property type="protein sequence ID" value="KAJ8385811.1"/>
    <property type="molecule type" value="Genomic_DNA"/>
</dbReference>
<keyword evidence="3" id="KW-1185">Reference proteome</keyword>
<protein>
    <submittedName>
        <fullName evidence="2">Uncharacterized protein</fullName>
    </submittedName>
</protein>
<comment type="caution">
    <text evidence="2">The sequence shown here is derived from an EMBL/GenBank/DDBJ whole genome shotgun (WGS) entry which is preliminary data.</text>
</comment>
<sequence>MPFAKFKTKPRSYEDTEKMHPTAHDDNVMKARVQLSARPAMTETAAGQRATNFREVSNKAYAFLTSDRDAEIQPGRGVKMNGLMVDTGATSHIIMDIAKFKKFDDRFQAETHCVELADGTRSNGIAERRGEGSEVNAPAPCSGMIHGSRALTHPGSPKRPATGNCELRARYSEEQEPRRLYGTTYLQAGVFPDP</sequence>
<gene>
    <name evidence="2" type="ORF">AAFF_G00181670</name>
</gene>
<evidence type="ECO:0000313" key="3">
    <source>
        <dbReference type="Proteomes" id="UP001221898"/>
    </source>
</evidence>
<reference evidence="2" key="1">
    <citation type="journal article" date="2023" name="Science">
        <title>Genome structures resolve the early diversification of teleost fishes.</title>
        <authorList>
            <person name="Parey E."/>
            <person name="Louis A."/>
            <person name="Montfort J."/>
            <person name="Bouchez O."/>
            <person name="Roques C."/>
            <person name="Iampietro C."/>
            <person name="Lluch J."/>
            <person name="Castinel A."/>
            <person name="Donnadieu C."/>
            <person name="Desvignes T."/>
            <person name="Floi Bucao C."/>
            <person name="Jouanno E."/>
            <person name="Wen M."/>
            <person name="Mejri S."/>
            <person name="Dirks R."/>
            <person name="Jansen H."/>
            <person name="Henkel C."/>
            <person name="Chen W.J."/>
            <person name="Zahm M."/>
            <person name="Cabau C."/>
            <person name="Klopp C."/>
            <person name="Thompson A.W."/>
            <person name="Robinson-Rechavi M."/>
            <person name="Braasch I."/>
            <person name="Lecointre G."/>
            <person name="Bobe J."/>
            <person name="Postlethwait J.H."/>
            <person name="Berthelot C."/>
            <person name="Roest Crollius H."/>
            <person name="Guiguen Y."/>
        </authorList>
    </citation>
    <scope>NUCLEOTIDE SEQUENCE</scope>
    <source>
        <strain evidence="2">NC1722</strain>
    </source>
</reference>
<feature type="region of interest" description="Disordered" evidence="1">
    <location>
        <begin position="124"/>
        <end position="164"/>
    </location>
</feature>
<name>A0AAD7W693_9TELE</name>